<sequence>MLLLLLLLCCSPTALGQLVEPRFEDELADFDLDLAPRRVPRQVRTILSQVRTPHGEEAVT</sequence>
<dbReference type="AlphaFoldDB" id="A0A4Z2E4B2"/>
<feature type="signal peptide" evidence="1">
    <location>
        <begin position="1"/>
        <end position="16"/>
    </location>
</feature>
<proteinExistence type="predicted"/>
<name>A0A4Z2E4B2_9TELE</name>
<dbReference type="EMBL" id="SRLO01017450">
    <property type="protein sequence ID" value="TNN23756.1"/>
    <property type="molecule type" value="Genomic_DNA"/>
</dbReference>
<keyword evidence="1" id="KW-0732">Signal</keyword>
<dbReference type="Proteomes" id="UP000314294">
    <property type="component" value="Unassembled WGS sequence"/>
</dbReference>
<keyword evidence="3" id="KW-1185">Reference proteome</keyword>
<feature type="chain" id="PRO_5021485328" evidence="1">
    <location>
        <begin position="17"/>
        <end position="60"/>
    </location>
</feature>
<evidence type="ECO:0000256" key="1">
    <source>
        <dbReference type="SAM" id="SignalP"/>
    </source>
</evidence>
<protein>
    <submittedName>
        <fullName evidence="2">Uncharacterized protein</fullName>
    </submittedName>
</protein>
<evidence type="ECO:0000313" key="3">
    <source>
        <dbReference type="Proteomes" id="UP000314294"/>
    </source>
</evidence>
<comment type="caution">
    <text evidence="2">The sequence shown here is derived from an EMBL/GenBank/DDBJ whole genome shotgun (WGS) entry which is preliminary data.</text>
</comment>
<organism evidence="2 3">
    <name type="scientific">Liparis tanakae</name>
    <name type="common">Tanaka's snailfish</name>
    <dbReference type="NCBI Taxonomy" id="230148"/>
    <lineage>
        <taxon>Eukaryota</taxon>
        <taxon>Metazoa</taxon>
        <taxon>Chordata</taxon>
        <taxon>Craniata</taxon>
        <taxon>Vertebrata</taxon>
        <taxon>Euteleostomi</taxon>
        <taxon>Actinopterygii</taxon>
        <taxon>Neopterygii</taxon>
        <taxon>Teleostei</taxon>
        <taxon>Neoteleostei</taxon>
        <taxon>Acanthomorphata</taxon>
        <taxon>Eupercaria</taxon>
        <taxon>Perciformes</taxon>
        <taxon>Cottioidei</taxon>
        <taxon>Cottales</taxon>
        <taxon>Liparidae</taxon>
        <taxon>Liparis</taxon>
    </lineage>
</organism>
<gene>
    <name evidence="2" type="ORF">EYF80_066122</name>
</gene>
<evidence type="ECO:0000313" key="2">
    <source>
        <dbReference type="EMBL" id="TNN23756.1"/>
    </source>
</evidence>
<accession>A0A4Z2E4B2</accession>
<reference evidence="2 3" key="1">
    <citation type="submission" date="2019-03" db="EMBL/GenBank/DDBJ databases">
        <title>First draft genome of Liparis tanakae, snailfish: a comprehensive survey of snailfish specific genes.</title>
        <authorList>
            <person name="Kim W."/>
            <person name="Song I."/>
            <person name="Jeong J.-H."/>
            <person name="Kim D."/>
            <person name="Kim S."/>
            <person name="Ryu S."/>
            <person name="Song J.Y."/>
            <person name="Lee S.K."/>
        </authorList>
    </citation>
    <scope>NUCLEOTIDE SEQUENCE [LARGE SCALE GENOMIC DNA]</scope>
    <source>
        <tissue evidence="2">Muscle</tissue>
    </source>
</reference>